<evidence type="ECO:0000313" key="6">
    <source>
        <dbReference type="Proteomes" id="UP000294813"/>
    </source>
</evidence>
<dbReference type="InterPro" id="IPR002716">
    <property type="entry name" value="PIN_dom"/>
</dbReference>
<accession>A0A4R2RSM1</accession>
<evidence type="ECO:0000256" key="2">
    <source>
        <dbReference type="ARBA" id="ARBA00022840"/>
    </source>
</evidence>
<dbReference type="PANTHER" id="PTHR30473">
    <property type="entry name" value="PROTEIN PHOH"/>
    <property type="match status" value="1"/>
</dbReference>
<dbReference type="InterPro" id="IPR003714">
    <property type="entry name" value="PhoH"/>
</dbReference>
<dbReference type="Proteomes" id="UP000294813">
    <property type="component" value="Unassembled WGS sequence"/>
</dbReference>
<keyword evidence="2" id="KW-0067">ATP-binding</keyword>
<keyword evidence="6" id="KW-1185">Reference proteome</keyword>
<dbReference type="InterPro" id="IPR029060">
    <property type="entry name" value="PIN-like_dom_sf"/>
</dbReference>
<dbReference type="AlphaFoldDB" id="A0A4R2RSM1"/>
<comment type="caution">
    <text evidence="5">The sequence shown here is derived from an EMBL/GenBank/DDBJ whole genome shotgun (WGS) entry which is preliminary data.</text>
</comment>
<proteinExistence type="inferred from homology"/>
<sequence>MRNQAKVKTYILDTNILLQDPQAIFAFQENEVVIPAAVIEELDSKKHLQDEIGRNARGATRLLDSLREQGHLHTGVGLPQGGVLRVELNHREAGEAFPVAFRTPTNDNRILAVAFNLQAERDAKNPRNHPVIIVSNDTIVRIKADVMGIAAQSYKRDKVIGYDHLYMGHRQIEVHPALIDGVYRERELAIDGTELADAEWYPHEFLVLKSKVGTAHSAIVQVNQTVDAIGLLPKEMAPVWGIVPRNLQQKLALQLLMDDQIPLVTLCGKAGTGKTLLALAVALHKAGDQQQYHKILVSKPTVAIGKDLGALPGELDDKLRPWMQPVYDNLEFLMGNKRNLARDLMGERGLLQVEALSYIRGRSIPHQFIIVDEAQNLSKHEIKTIVSRVGEGSKIVLMGDPQQIDAPYLDETNNGLVYVVEKFKSQGIAGHVTLTKSERSPLAQLAADLL</sequence>
<dbReference type="OrthoDB" id="9773137at2"/>
<dbReference type="RefSeq" id="WP_131918501.1">
    <property type="nucleotide sequence ID" value="NZ_JAOQNU010000005.1"/>
</dbReference>
<feature type="domain" description="PIN" evidence="4">
    <location>
        <begin position="8"/>
        <end position="142"/>
    </location>
</feature>
<gene>
    <name evidence="5" type="ORF">EDD73_105148</name>
</gene>
<dbReference type="InterPro" id="IPR051451">
    <property type="entry name" value="PhoH2-like"/>
</dbReference>
<dbReference type="CDD" id="cd09883">
    <property type="entry name" value="PIN_VapC_PhoHL-ATPase"/>
    <property type="match status" value="1"/>
</dbReference>
<dbReference type="InterPro" id="IPR027417">
    <property type="entry name" value="P-loop_NTPase"/>
</dbReference>
<name>A0A4R2RSM1_9FIRM</name>
<keyword evidence="1" id="KW-0547">Nucleotide-binding</keyword>
<dbReference type="FunFam" id="3.40.50.300:FF:000013">
    <property type="entry name" value="PhoH family ATPase"/>
    <property type="match status" value="1"/>
</dbReference>
<evidence type="ECO:0000256" key="1">
    <source>
        <dbReference type="ARBA" id="ARBA00022741"/>
    </source>
</evidence>
<dbReference type="SMART" id="SM00670">
    <property type="entry name" value="PINc"/>
    <property type="match status" value="1"/>
</dbReference>
<reference evidence="5 6" key="1">
    <citation type="submission" date="2019-03" db="EMBL/GenBank/DDBJ databases">
        <title>Genomic Encyclopedia of Type Strains, Phase IV (KMG-IV): sequencing the most valuable type-strain genomes for metagenomic binning, comparative biology and taxonomic classification.</title>
        <authorList>
            <person name="Goeker M."/>
        </authorList>
    </citation>
    <scope>NUCLEOTIDE SEQUENCE [LARGE SCALE GENOMIC DNA]</scope>
    <source>
        <strain evidence="5 6">DSM 11170</strain>
    </source>
</reference>
<evidence type="ECO:0000256" key="3">
    <source>
        <dbReference type="ARBA" id="ARBA00046345"/>
    </source>
</evidence>
<dbReference type="GO" id="GO:0005829">
    <property type="term" value="C:cytosol"/>
    <property type="evidence" value="ECO:0007669"/>
    <property type="project" value="TreeGrafter"/>
</dbReference>
<evidence type="ECO:0000313" key="5">
    <source>
        <dbReference type="EMBL" id="TCP67250.1"/>
    </source>
</evidence>
<dbReference type="Pfam" id="PF13638">
    <property type="entry name" value="PIN_4"/>
    <property type="match status" value="1"/>
</dbReference>
<dbReference type="PANTHER" id="PTHR30473:SF2">
    <property type="entry name" value="PIN DOMAIN-CONTAINING PROTEIN"/>
    <property type="match status" value="1"/>
</dbReference>
<dbReference type="SUPFAM" id="SSF52540">
    <property type="entry name" value="P-loop containing nucleoside triphosphate hydrolases"/>
    <property type="match status" value="1"/>
</dbReference>
<dbReference type="Gene3D" id="3.40.50.1010">
    <property type="entry name" value="5'-nuclease"/>
    <property type="match status" value="1"/>
</dbReference>
<dbReference type="Gene3D" id="3.40.50.300">
    <property type="entry name" value="P-loop containing nucleotide triphosphate hydrolases"/>
    <property type="match status" value="1"/>
</dbReference>
<dbReference type="Pfam" id="PF02562">
    <property type="entry name" value="PhoH"/>
    <property type="match status" value="1"/>
</dbReference>
<evidence type="ECO:0000259" key="4">
    <source>
        <dbReference type="SMART" id="SM00670"/>
    </source>
</evidence>
<dbReference type="EMBL" id="SLXT01000005">
    <property type="protein sequence ID" value="TCP67250.1"/>
    <property type="molecule type" value="Genomic_DNA"/>
</dbReference>
<dbReference type="GO" id="GO:0005524">
    <property type="term" value="F:ATP binding"/>
    <property type="evidence" value="ECO:0007669"/>
    <property type="project" value="UniProtKB-KW"/>
</dbReference>
<organism evidence="5 6">
    <name type="scientific">Heliophilum fasciatum</name>
    <dbReference type="NCBI Taxonomy" id="35700"/>
    <lineage>
        <taxon>Bacteria</taxon>
        <taxon>Bacillati</taxon>
        <taxon>Bacillota</taxon>
        <taxon>Clostridia</taxon>
        <taxon>Eubacteriales</taxon>
        <taxon>Heliobacteriaceae</taxon>
        <taxon>Heliophilum</taxon>
    </lineage>
</organism>
<dbReference type="SUPFAM" id="SSF88723">
    <property type="entry name" value="PIN domain-like"/>
    <property type="match status" value="1"/>
</dbReference>
<comment type="similarity">
    <text evidence="3">In the N-terminal section; belongs to the PINc/VapC protein family.</text>
</comment>
<protein>
    <submittedName>
        <fullName evidence="5">PhoH-like ATPase</fullName>
    </submittedName>
</protein>